<protein>
    <submittedName>
        <fullName evidence="6">4-hydroxyphenylacetate 3-hydroxylase N-terminal domain-containing protein</fullName>
    </submittedName>
</protein>
<comment type="caution">
    <text evidence="6">The sequence shown here is derived from an EMBL/GenBank/DDBJ whole genome shotgun (WGS) entry which is preliminary data.</text>
</comment>
<dbReference type="InterPro" id="IPR036250">
    <property type="entry name" value="AcylCo_DH-like_C"/>
</dbReference>
<keyword evidence="3" id="KW-0560">Oxidoreductase</keyword>
<dbReference type="Gene3D" id="2.40.110.10">
    <property type="entry name" value="Butyryl-CoA Dehydrogenase, subunit A, domain 2"/>
    <property type="match status" value="1"/>
</dbReference>
<dbReference type="Proteomes" id="UP001169027">
    <property type="component" value="Unassembled WGS sequence"/>
</dbReference>
<evidence type="ECO:0000256" key="3">
    <source>
        <dbReference type="ARBA" id="ARBA00023002"/>
    </source>
</evidence>
<dbReference type="InterPro" id="IPR046373">
    <property type="entry name" value="Acyl-CoA_Oxase/DH_mid-dom_sf"/>
</dbReference>
<keyword evidence="2" id="KW-0274">FAD</keyword>
<dbReference type="InterPro" id="IPR009100">
    <property type="entry name" value="AcylCoA_DH/oxidase_NM_dom_sf"/>
</dbReference>
<dbReference type="InterPro" id="IPR004925">
    <property type="entry name" value="HpaB/PvcC/4-BUDH"/>
</dbReference>
<evidence type="ECO:0000256" key="1">
    <source>
        <dbReference type="ARBA" id="ARBA00022630"/>
    </source>
</evidence>
<evidence type="ECO:0000256" key="2">
    <source>
        <dbReference type="ARBA" id="ARBA00022827"/>
    </source>
</evidence>
<dbReference type="InterPro" id="IPR024674">
    <property type="entry name" value="HpaB/PvcC/4-BUDH_N"/>
</dbReference>
<dbReference type="InterPro" id="IPR024719">
    <property type="entry name" value="HpaB/PvcC/4-BUDH_C"/>
</dbReference>
<dbReference type="PANTHER" id="PTHR36117:SF3">
    <property type="entry name" value="4-HYDROXYPHENYLACETATE 3-MONOOXYGENASE-RELATED"/>
    <property type="match status" value="1"/>
</dbReference>
<evidence type="ECO:0000313" key="6">
    <source>
        <dbReference type="EMBL" id="MDO1536490.1"/>
    </source>
</evidence>
<feature type="domain" description="HpaB/PvcC/4-BUDH N-terminal" evidence="5">
    <location>
        <begin position="4"/>
        <end position="274"/>
    </location>
</feature>
<reference evidence="6" key="1">
    <citation type="submission" date="2023-06" db="EMBL/GenBank/DDBJ databases">
        <authorList>
            <person name="Jiang Y."/>
            <person name="Liu Q."/>
        </authorList>
    </citation>
    <scope>NUCLEOTIDE SEQUENCE</scope>
    <source>
        <strain evidence="6">CGMCC 1.12090</strain>
    </source>
</reference>
<dbReference type="RefSeq" id="WP_301814562.1">
    <property type="nucleotide sequence ID" value="NZ_JAUJZH010000028.1"/>
</dbReference>
<keyword evidence="1" id="KW-0285">Flavoprotein</keyword>
<dbReference type="EMBL" id="JAUKVY010000028">
    <property type="protein sequence ID" value="MDO1536490.1"/>
    <property type="molecule type" value="Genomic_DNA"/>
</dbReference>
<dbReference type="Pfam" id="PF03241">
    <property type="entry name" value="HpaB"/>
    <property type="match status" value="1"/>
</dbReference>
<evidence type="ECO:0000259" key="4">
    <source>
        <dbReference type="Pfam" id="PF03241"/>
    </source>
</evidence>
<name>A0ABT8SCL6_9BURK</name>
<gene>
    <name evidence="6" type="ORF">Q2T77_29820</name>
</gene>
<evidence type="ECO:0000259" key="5">
    <source>
        <dbReference type="Pfam" id="PF11794"/>
    </source>
</evidence>
<organism evidence="6 7">
    <name type="scientific">Variovorax ginsengisoli</name>
    <dbReference type="NCBI Taxonomy" id="363844"/>
    <lineage>
        <taxon>Bacteria</taxon>
        <taxon>Pseudomonadati</taxon>
        <taxon>Pseudomonadota</taxon>
        <taxon>Betaproteobacteria</taxon>
        <taxon>Burkholderiales</taxon>
        <taxon>Comamonadaceae</taxon>
        <taxon>Variovorax</taxon>
    </lineage>
</organism>
<sequence length="487" mass="53620">MIRTGEQYLDEISDGRIVWLGSEKIISVATTPAFLQGARAFAALYDQASAAAHRQLFYAMPGDGGEAHEPEFRAFLPCKDSRDLALKHKLHASWSEASFGFLGRTPDYIAAAMSGFVTTPEAFRGDTFDGRSNLQSLHLRAKTMNLFVAFTLTNIKRDRSKPLSEQDKVEPDIGIHAVRESDAGIFVSGVKAIGTAAIYSDEIIVGSIEPLHPSDVAYALTFCIPPAAPGVSLISRASYSASAGAEDAPLSSALDENDAILVMKDVFVPWDHVLTYRDTRSTFGIWWNTPAYASMGHQASIRFYKKLEFLTGLAYLVLRSSGSLTIPEVRGSLGRLVGYAQLARSIAMGAELEYESDPEGTGHIAPNRRATYAQRLFASEVYPKFIHELRMFCGGSLIYLPANLSDFNAPEIGEILKSYFGTPEVEPVDRARLLKLVWDVTSTEFGSRHAHYEQFYQGAPHVYLWQLAEQGRLEELGRIATNALSKN</sequence>
<dbReference type="Pfam" id="PF11794">
    <property type="entry name" value="HpaB_N"/>
    <property type="match status" value="1"/>
</dbReference>
<dbReference type="SUPFAM" id="SSF47203">
    <property type="entry name" value="Acyl-CoA dehydrogenase C-terminal domain-like"/>
    <property type="match status" value="1"/>
</dbReference>
<dbReference type="PANTHER" id="PTHR36117">
    <property type="entry name" value="4-HYDROXYPHENYLACETATE 3-MONOOXYGENASE-RELATED"/>
    <property type="match status" value="1"/>
</dbReference>
<feature type="domain" description="HpaB/PvcC/4-BUDH C-terminal" evidence="4">
    <location>
        <begin position="285"/>
        <end position="482"/>
    </location>
</feature>
<dbReference type="Gene3D" id="1.20.140.10">
    <property type="entry name" value="Butyryl-CoA Dehydrogenase, subunit A, domain 3"/>
    <property type="match status" value="1"/>
</dbReference>
<proteinExistence type="predicted"/>
<keyword evidence="7" id="KW-1185">Reference proteome</keyword>
<evidence type="ECO:0000313" key="7">
    <source>
        <dbReference type="Proteomes" id="UP001169027"/>
    </source>
</evidence>
<dbReference type="SUPFAM" id="SSF56645">
    <property type="entry name" value="Acyl-CoA dehydrogenase NM domain-like"/>
    <property type="match status" value="1"/>
</dbReference>
<dbReference type="Gene3D" id="1.10.3140.10">
    <property type="entry name" value="4-hydroxybutyryl-coa dehydratase, domain 1"/>
    <property type="match status" value="1"/>
</dbReference>
<accession>A0ABT8SCL6</accession>
<dbReference type="PIRSF" id="PIRSF000331">
    <property type="entry name" value="HpaA_HpaB"/>
    <property type="match status" value="1"/>
</dbReference>